<feature type="compositionally biased region" description="Basic and acidic residues" evidence="1">
    <location>
        <begin position="404"/>
        <end position="414"/>
    </location>
</feature>
<protein>
    <submittedName>
        <fullName evidence="2">Uncharacterized protein</fullName>
    </submittedName>
</protein>
<gene>
    <name evidence="2" type="ORF">DPMN_041066</name>
</gene>
<reference evidence="2" key="2">
    <citation type="submission" date="2020-11" db="EMBL/GenBank/DDBJ databases">
        <authorList>
            <person name="McCartney M.A."/>
            <person name="Auch B."/>
            <person name="Kono T."/>
            <person name="Mallez S."/>
            <person name="Becker A."/>
            <person name="Gohl D.M."/>
            <person name="Silverstein K.A.T."/>
            <person name="Koren S."/>
            <person name="Bechman K.B."/>
            <person name="Herman A."/>
            <person name="Abrahante J.E."/>
            <person name="Garbe J."/>
        </authorList>
    </citation>
    <scope>NUCLEOTIDE SEQUENCE</scope>
    <source>
        <strain evidence="2">Duluth1</strain>
        <tissue evidence="2">Whole animal</tissue>
    </source>
</reference>
<feature type="region of interest" description="Disordered" evidence="1">
    <location>
        <begin position="24"/>
        <end position="53"/>
    </location>
</feature>
<feature type="compositionally biased region" description="Basic and acidic residues" evidence="1">
    <location>
        <begin position="356"/>
        <end position="379"/>
    </location>
</feature>
<name>A0A9D4CWI8_DREPO</name>
<dbReference type="AlphaFoldDB" id="A0A9D4CWI8"/>
<accession>A0A9D4CWI8</accession>
<keyword evidence="3" id="KW-1185">Reference proteome</keyword>
<reference evidence="2" key="1">
    <citation type="journal article" date="2019" name="bioRxiv">
        <title>The Genome of the Zebra Mussel, Dreissena polymorpha: A Resource for Invasive Species Research.</title>
        <authorList>
            <person name="McCartney M.A."/>
            <person name="Auch B."/>
            <person name="Kono T."/>
            <person name="Mallez S."/>
            <person name="Zhang Y."/>
            <person name="Obille A."/>
            <person name="Becker A."/>
            <person name="Abrahante J.E."/>
            <person name="Garbe J."/>
            <person name="Badalamenti J.P."/>
            <person name="Herman A."/>
            <person name="Mangelson H."/>
            <person name="Liachko I."/>
            <person name="Sullivan S."/>
            <person name="Sone E.D."/>
            <person name="Koren S."/>
            <person name="Silverstein K.A.T."/>
            <person name="Beckman K.B."/>
            <person name="Gohl D.M."/>
        </authorList>
    </citation>
    <scope>NUCLEOTIDE SEQUENCE</scope>
    <source>
        <strain evidence="2">Duluth1</strain>
        <tissue evidence="2">Whole animal</tissue>
    </source>
</reference>
<organism evidence="2 3">
    <name type="scientific">Dreissena polymorpha</name>
    <name type="common">Zebra mussel</name>
    <name type="synonym">Mytilus polymorpha</name>
    <dbReference type="NCBI Taxonomy" id="45954"/>
    <lineage>
        <taxon>Eukaryota</taxon>
        <taxon>Metazoa</taxon>
        <taxon>Spiralia</taxon>
        <taxon>Lophotrochozoa</taxon>
        <taxon>Mollusca</taxon>
        <taxon>Bivalvia</taxon>
        <taxon>Autobranchia</taxon>
        <taxon>Heteroconchia</taxon>
        <taxon>Euheterodonta</taxon>
        <taxon>Imparidentia</taxon>
        <taxon>Neoheterodontei</taxon>
        <taxon>Myida</taxon>
        <taxon>Dreissenoidea</taxon>
        <taxon>Dreissenidae</taxon>
        <taxon>Dreissena</taxon>
    </lineage>
</organism>
<feature type="region of interest" description="Disordered" evidence="1">
    <location>
        <begin position="328"/>
        <end position="414"/>
    </location>
</feature>
<proteinExistence type="predicted"/>
<feature type="compositionally biased region" description="Basic and acidic residues" evidence="1">
    <location>
        <begin position="332"/>
        <end position="346"/>
    </location>
</feature>
<sequence length="414" mass="46972">MAEKSTSEAADYMNSIMSSQVITKVATPSTGNRKRHRSVSGTCDTATKKTKGNSPIITIEDRSNNKARRNLYKESRKVSPETAPREIVVDKADVHVNPTLTLQQMFDKLSSDVHMMYMGFNECFDQFEKTLESRITNKVSQILDKRVNSVLEKIKRGVDQKLDTKFEQFADTVKADLADDLAAIRGQIDSLSTMRHPVTISNVSQQIAPDRSLSVVIRNLPETASDSTSAKVNAMLKDGLKLSNITVSKAERKKSRNESRPGVVIATFKCKEDKQTVMNAKSDLRHINQYSKIFINHDLAPEQRKNSQNFANILSAIKSDNLTMRGTRIVNRRRDDNREESSRDSGRLSYRYRPNTNDRRDQDRGDNVDRRDTRFDSRQSDYQGGYHGAYNGNRDGAMGRSNRGRSDAHNRDRR</sequence>
<evidence type="ECO:0000313" key="3">
    <source>
        <dbReference type="Proteomes" id="UP000828390"/>
    </source>
</evidence>
<comment type="caution">
    <text evidence="2">The sequence shown here is derived from an EMBL/GenBank/DDBJ whole genome shotgun (WGS) entry which is preliminary data.</text>
</comment>
<dbReference type="Proteomes" id="UP000828390">
    <property type="component" value="Unassembled WGS sequence"/>
</dbReference>
<evidence type="ECO:0000313" key="2">
    <source>
        <dbReference type="EMBL" id="KAH3734627.1"/>
    </source>
</evidence>
<evidence type="ECO:0000256" key="1">
    <source>
        <dbReference type="SAM" id="MobiDB-lite"/>
    </source>
</evidence>
<dbReference type="EMBL" id="JAIWYP010000011">
    <property type="protein sequence ID" value="KAH3734627.1"/>
    <property type="molecule type" value="Genomic_DNA"/>
</dbReference>